<feature type="compositionally biased region" description="Polar residues" evidence="1">
    <location>
        <begin position="454"/>
        <end position="466"/>
    </location>
</feature>
<dbReference type="Proteomes" id="UP000311382">
    <property type="component" value="Unassembled WGS sequence"/>
</dbReference>
<evidence type="ECO:0000313" key="4">
    <source>
        <dbReference type="EMBL" id="TNY20494.1"/>
    </source>
</evidence>
<organism evidence="4 5">
    <name type="scientific">Rhodotorula diobovata</name>
    <dbReference type="NCBI Taxonomy" id="5288"/>
    <lineage>
        <taxon>Eukaryota</taxon>
        <taxon>Fungi</taxon>
        <taxon>Dikarya</taxon>
        <taxon>Basidiomycota</taxon>
        <taxon>Pucciniomycotina</taxon>
        <taxon>Microbotryomycetes</taxon>
        <taxon>Sporidiobolales</taxon>
        <taxon>Sporidiobolaceae</taxon>
        <taxon>Rhodotorula</taxon>
    </lineage>
</organism>
<dbReference type="AlphaFoldDB" id="A0A5C5FWX2"/>
<protein>
    <recommendedName>
        <fullName evidence="3">DUF1996 domain-containing protein</fullName>
    </recommendedName>
</protein>
<name>A0A5C5FWX2_9BASI</name>
<keyword evidence="2" id="KW-0472">Membrane</keyword>
<dbReference type="OrthoDB" id="74764at2759"/>
<feature type="compositionally biased region" description="Basic and acidic residues" evidence="1">
    <location>
        <begin position="532"/>
        <end position="548"/>
    </location>
</feature>
<reference evidence="4 5" key="1">
    <citation type="submission" date="2019-03" db="EMBL/GenBank/DDBJ databases">
        <title>Rhodosporidium diobovatum UCD-FST 08-225 genome sequencing, assembly, and annotation.</title>
        <authorList>
            <person name="Fakankun I.U."/>
            <person name="Fristensky B."/>
            <person name="Levin D.B."/>
        </authorList>
    </citation>
    <scope>NUCLEOTIDE SEQUENCE [LARGE SCALE GENOMIC DNA]</scope>
    <source>
        <strain evidence="4 5">UCD-FST 08-225</strain>
    </source>
</reference>
<keyword evidence="2" id="KW-0812">Transmembrane</keyword>
<keyword evidence="5" id="KW-1185">Reference proteome</keyword>
<feature type="compositionally biased region" description="Low complexity" evidence="1">
    <location>
        <begin position="444"/>
        <end position="453"/>
    </location>
</feature>
<feature type="region of interest" description="Disordered" evidence="1">
    <location>
        <begin position="532"/>
        <end position="569"/>
    </location>
</feature>
<evidence type="ECO:0000256" key="2">
    <source>
        <dbReference type="SAM" id="Phobius"/>
    </source>
</evidence>
<dbReference type="PANTHER" id="PTHR43662">
    <property type="match status" value="1"/>
</dbReference>
<feature type="domain" description="DUF1996" evidence="3">
    <location>
        <begin position="67"/>
        <end position="316"/>
    </location>
</feature>
<dbReference type="EMBL" id="SOZI01000065">
    <property type="protein sequence ID" value="TNY20494.1"/>
    <property type="molecule type" value="Genomic_DNA"/>
</dbReference>
<proteinExistence type="predicted"/>
<accession>A0A5C5FWX2</accession>
<dbReference type="Pfam" id="PF09362">
    <property type="entry name" value="DUF1996"/>
    <property type="match status" value="1"/>
</dbReference>
<feature type="compositionally biased region" description="Low complexity" evidence="1">
    <location>
        <begin position="467"/>
        <end position="483"/>
    </location>
</feature>
<dbReference type="InterPro" id="IPR018535">
    <property type="entry name" value="DUF1996"/>
</dbReference>
<dbReference type="PANTHER" id="PTHR43662:SF7">
    <property type="entry name" value="DUF1996 DOMAIN-CONTAINING PROTEIN"/>
    <property type="match status" value="1"/>
</dbReference>
<keyword evidence="2" id="KW-1133">Transmembrane helix</keyword>
<evidence type="ECO:0000256" key="1">
    <source>
        <dbReference type="SAM" id="MobiDB-lite"/>
    </source>
</evidence>
<dbReference type="STRING" id="5288.A0A5C5FWX2"/>
<feature type="region of interest" description="Disordered" evidence="1">
    <location>
        <begin position="415"/>
        <end position="495"/>
    </location>
</feature>
<evidence type="ECO:0000313" key="5">
    <source>
        <dbReference type="Proteomes" id="UP000311382"/>
    </source>
</evidence>
<sequence length="569" mass="60303">MRPLPRLVAALALVKHARAFWRMEFQHGAALVQERAGVAPPALFLSLPLSALATLTSLLHSSGRQTDPLTNPGGISGHVHTIAGGSSFNLAMDFKTARKGACTTAVVKQDLSNYWTPTLWFWWANGSFTSVEQNGLLVYYLPRFHPTDKTKVTAFPPGFRMLVGNPYKRSYDENSLMDKAIGINCLGGEEPTRRPEFPTVNCPNGMRLEIMFPSCWNGKDVDSANHNAHVAYPDDVRSRSLPLGASADSVLMRQNEAGPCPAGFDTRIETLFYEVWYSTDPFKDSWGDAMNTSQPFVLSMGDPTGFALHGDFLNGWDIDVLQRAIDECTADSGVVHECKVFDFYDYDDPDNYCLATSAIDEVATGTLDALPGCNPVEYGPGDVTVCTEKDPPKLLSQVTVYGGLAGGTQTIDVVTSSSAGTESSSGSDQEDDSVGSATGGSAGGTSRAAGTSGVDTSTGTPSPVNLSSAAGDTASSDSPSSASAKDDEGSSDAPAISSDSKLVFGLGALAIALLAFAVILMCRCGLCGPSRDKVLNGTSDEEKGEQRGLRSATSSDESDSEDDGRGRRR</sequence>
<gene>
    <name evidence="4" type="ORF">DMC30DRAFT_446998</name>
</gene>
<evidence type="ECO:0000259" key="3">
    <source>
        <dbReference type="Pfam" id="PF09362"/>
    </source>
</evidence>
<feature type="transmembrane region" description="Helical" evidence="2">
    <location>
        <begin position="502"/>
        <end position="522"/>
    </location>
</feature>
<feature type="compositionally biased region" description="Low complexity" evidence="1">
    <location>
        <begin position="415"/>
        <end position="427"/>
    </location>
</feature>
<comment type="caution">
    <text evidence="4">The sequence shown here is derived from an EMBL/GenBank/DDBJ whole genome shotgun (WGS) entry which is preliminary data.</text>
</comment>